<organism evidence="2 3">
    <name type="scientific">Purpureocillium lavendulum</name>
    <dbReference type="NCBI Taxonomy" id="1247861"/>
    <lineage>
        <taxon>Eukaryota</taxon>
        <taxon>Fungi</taxon>
        <taxon>Dikarya</taxon>
        <taxon>Ascomycota</taxon>
        <taxon>Pezizomycotina</taxon>
        <taxon>Sordariomycetes</taxon>
        <taxon>Hypocreomycetidae</taxon>
        <taxon>Hypocreales</taxon>
        <taxon>Ophiocordycipitaceae</taxon>
        <taxon>Purpureocillium</taxon>
    </lineage>
</organism>
<comment type="caution">
    <text evidence="2">The sequence shown here is derived from an EMBL/GenBank/DDBJ whole genome shotgun (WGS) entry which is preliminary data.</text>
</comment>
<gene>
    <name evidence="2" type="ORF">O9K51_00217</name>
</gene>
<proteinExistence type="predicted"/>
<dbReference type="EMBL" id="JAQHRD010000001">
    <property type="protein sequence ID" value="KAJ6445456.1"/>
    <property type="molecule type" value="Genomic_DNA"/>
</dbReference>
<evidence type="ECO:0000256" key="1">
    <source>
        <dbReference type="SAM" id="MobiDB-lite"/>
    </source>
</evidence>
<feature type="compositionally biased region" description="Basic and acidic residues" evidence="1">
    <location>
        <begin position="95"/>
        <end position="106"/>
    </location>
</feature>
<dbReference type="AlphaFoldDB" id="A0AB34G3D6"/>
<name>A0AB34G3D6_9HYPO</name>
<feature type="region of interest" description="Disordered" evidence="1">
    <location>
        <begin position="15"/>
        <end position="106"/>
    </location>
</feature>
<protein>
    <submittedName>
        <fullName evidence="2">Stress response protein nst1</fullName>
    </submittedName>
</protein>
<accession>A0AB34G3D6</accession>
<evidence type="ECO:0000313" key="3">
    <source>
        <dbReference type="Proteomes" id="UP001163105"/>
    </source>
</evidence>
<dbReference type="Proteomes" id="UP001163105">
    <property type="component" value="Unassembled WGS sequence"/>
</dbReference>
<sequence>MSTGSSRLWIYLGRTATDSGRAPAPEDTPGRSQIPSVESPYNVPEPSRDSLLEVAAVSGDDDSIGGRSDGSDGWVLAGDSPRPAGDDPAGPRSSTPDDRAESGHDSADVNAAAENSLRFDDANVEYLWSSASTLKWENGPFDYEIPFDRPLLHEMYDFETTYPRAAPVIRALRSLPRQAQRAGDAATSAATSTVASVQGRVVDTYNECTVGEQASQAAQYILREIGRVGESVADEARRRSQEISGTVTREWPELVGALGDGWLGMVADLAREGVAALPGLEQKYDPATSTPQ</sequence>
<evidence type="ECO:0000313" key="2">
    <source>
        <dbReference type="EMBL" id="KAJ6445456.1"/>
    </source>
</evidence>
<reference evidence="2" key="1">
    <citation type="submission" date="2023-01" db="EMBL/GenBank/DDBJ databases">
        <title>The growth and conidiation of Purpureocillium lavendulum are regulated by nitrogen source and histone H3K14 acetylation.</title>
        <authorList>
            <person name="Tang P."/>
            <person name="Han J."/>
            <person name="Zhang C."/>
            <person name="Tang P."/>
            <person name="Qi F."/>
            <person name="Zhang K."/>
            <person name="Liang L."/>
        </authorList>
    </citation>
    <scope>NUCLEOTIDE SEQUENCE</scope>
    <source>
        <strain evidence="2">YMF1.00683</strain>
    </source>
</reference>
<keyword evidence="3" id="KW-1185">Reference proteome</keyword>